<evidence type="ECO:0000256" key="12">
    <source>
        <dbReference type="ARBA" id="ARBA00023180"/>
    </source>
</evidence>
<organism evidence="17">
    <name type="scientific">Oppiella nova</name>
    <dbReference type="NCBI Taxonomy" id="334625"/>
    <lineage>
        <taxon>Eukaryota</taxon>
        <taxon>Metazoa</taxon>
        <taxon>Ecdysozoa</taxon>
        <taxon>Arthropoda</taxon>
        <taxon>Chelicerata</taxon>
        <taxon>Arachnida</taxon>
        <taxon>Acari</taxon>
        <taxon>Acariformes</taxon>
        <taxon>Sarcoptiformes</taxon>
        <taxon>Oribatida</taxon>
        <taxon>Brachypylina</taxon>
        <taxon>Oppioidea</taxon>
        <taxon>Oppiidae</taxon>
        <taxon>Oppiella</taxon>
    </lineage>
</organism>
<dbReference type="PROSITE" id="PS00211">
    <property type="entry name" value="ABC_TRANSPORTER_1"/>
    <property type="match status" value="1"/>
</dbReference>
<name>A0A7R9M0G5_9ACAR</name>
<gene>
    <name evidence="17" type="ORF">ONB1V03_LOCUS8202</name>
</gene>
<keyword evidence="18" id="KW-1185">Reference proteome</keyword>
<protein>
    <recommendedName>
        <fullName evidence="3">ABC-type xenobiotic transporter</fullName>
        <ecNumber evidence="3">7.6.2.2</ecNumber>
    </recommendedName>
</protein>
<dbReference type="PANTHER" id="PTHR24221:SF636">
    <property type="entry name" value="BILE SALT EXPORT PUMP"/>
    <property type="match status" value="1"/>
</dbReference>
<evidence type="ECO:0000256" key="8">
    <source>
        <dbReference type="ARBA" id="ARBA00022840"/>
    </source>
</evidence>
<dbReference type="InterPro" id="IPR003439">
    <property type="entry name" value="ABC_transporter-like_ATP-bd"/>
</dbReference>
<keyword evidence="7" id="KW-0547">Nucleotide-binding</keyword>
<dbReference type="GO" id="GO:0008559">
    <property type="term" value="F:ABC-type xenobiotic transporter activity"/>
    <property type="evidence" value="ECO:0007669"/>
    <property type="project" value="UniProtKB-EC"/>
</dbReference>
<keyword evidence="11 14" id="KW-0472">Membrane</keyword>
<comment type="catalytic activity">
    <reaction evidence="13">
        <text>ATP + H2O + xenobioticSide 1 = ADP + phosphate + xenobioticSide 2.</text>
        <dbReference type="EC" id="7.6.2.2"/>
    </reaction>
</comment>
<dbReference type="FunFam" id="3.40.50.300:FF:000479">
    <property type="entry name" value="Multidrug resistance protein 1A"/>
    <property type="match status" value="1"/>
</dbReference>
<keyword evidence="6" id="KW-0677">Repeat</keyword>
<evidence type="ECO:0000256" key="7">
    <source>
        <dbReference type="ARBA" id="ARBA00022741"/>
    </source>
</evidence>
<feature type="domain" description="ABC transmembrane type-1" evidence="16">
    <location>
        <begin position="1"/>
        <end position="271"/>
    </location>
</feature>
<dbReference type="GO" id="GO:0005524">
    <property type="term" value="F:ATP binding"/>
    <property type="evidence" value="ECO:0007669"/>
    <property type="project" value="UniProtKB-KW"/>
</dbReference>
<dbReference type="GO" id="GO:0097254">
    <property type="term" value="P:renal tubular secretion"/>
    <property type="evidence" value="ECO:0007669"/>
    <property type="project" value="UniProtKB-ARBA"/>
</dbReference>
<comment type="subcellular location">
    <subcellularLocation>
        <location evidence="1">Membrane</location>
        <topology evidence="1">Multi-pass membrane protein</topology>
    </subcellularLocation>
</comment>
<evidence type="ECO:0000256" key="3">
    <source>
        <dbReference type="ARBA" id="ARBA00012191"/>
    </source>
</evidence>
<keyword evidence="12" id="KW-0325">Glycoprotein</keyword>
<dbReference type="Gene3D" id="3.40.50.300">
    <property type="entry name" value="P-loop containing nucleotide triphosphate hydrolases"/>
    <property type="match status" value="2"/>
</dbReference>
<evidence type="ECO:0000256" key="14">
    <source>
        <dbReference type="SAM" id="Phobius"/>
    </source>
</evidence>
<dbReference type="Pfam" id="PF00664">
    <property type="entry name" value="ABC_membrane"/>
    <property type="match status" value="1"/>
</dbReference>
<keyword evidence="4" id="KW-0813">Transport</keyword>
<dbReference type="AlphaFoldDB" id="A0A7R9M0G5"/>
<evidence type="ECO:0000256" key="13">
    <source>
        <dbReference type="ARBA" id="ARBA00034018"/>
    </source>
</evidence>
<evidence type="ECO:0000256" key="2">
    <source>
        <dbReference type="ARBA" id="ARBA00007577"/>
    </source>
</evidence>
<evidence type="ECO:0000256" key="11">
    <source>
        <dbReference type="ARBA" id="ARBA00023136"/>
    </source>
</evidence>
<dbReference type="EMBL" id="CAJPVJ010004551">
    <property type="protein sequence ID" value="CAG2168716.1"/>
    <property type="molecule type" value="Genomic_DNA"/>
</dbReference>
<dbReference type="PANTHER" id="PTHR24221">
    <property type="entry name" value="ATP-BINDING CASSETTE SUB-FAMILY B"/>
    <property type="match status" value="1"/>
</dbReference>
<dbReference type="InterPro" id="IPR017871">
    <property type="entry name" value="ABC_transporter-like_CS"/>
</dbReference>
<evidence type="ECO:0000259" key="15">
    <source>
        <dbReference type="PROSITE" id="PS50893"/>
    </source>
</evidence>
<keyword evidence="10 14" id="KW-1133">Transmembrane helix</keyword>
<evidence type="ECO:0000313" key="18">
    <source>
        <dbReference type="Proteomes" id="UP000728032"/>
    </source>
</evidence>
<feature type="domain" description="ABC transporter" evidence="15">
    <location>
        <begin position="338"/>
        <end position="573"/>
    </location>
</feature>
<accession>A0A7R9M0G5</accession>
<dbReference type="Proteomes" id="UP000728032">
    <property type="component" value="Unassembled WGS sequence"/>
</dbReference>
<dbReference type="Pfam" id="PF00005">
    <property type="entry name" value="ABC_tran"/>
    <property type="match status" value="1"/>
</dbReference>
<dbReference type="InterPro" id="IPR036640">
    <property type="entry name" value="ABC1_TM_sf"/>
</dbReference>
<dbReference type="EMBL" id="OC919376">
    <property type="protein sequence ID" value="CAD7651232.1"/>
    <property type="molecule type" value="Genomic_DNA"/>
</dbReference>
<keyword evidence="5 14" id="KW-0812">Transmembrane</keyword>
<dbReference type="GO" id="GO:0017085">
    <property type="term" value="P:response to insecticide"/>
    <property type="evidence" value="ECO:0007669"/>
    <property type="project" value="UniProtKB-ARBA"/>
</dbReference>
<feature type="transmembrane region" description="Helical" evidence="14">
    <location>
        <begin position="142"/>
        <end position="162"/>
    </location>
</feature>
<dbReference type="InterPro" id="IPR039421">
    <property type="entry name" value="Type_1_exporter"/>
</dbReference>
<proteinExistence type="inferred from homology"/>
<sequence>MAFLMGLSIPTYSLIFGDIMATMAETSIDKIREDVFLYAMLFVAMGIVSGIVAFLQLYLFGVCGERLTMRLRRMVFTAMLQQEVGWYDEQENSTGALCSRLSADASAVQGAAGSRMSTLCQAASTLCAGIIIAMIYNWKLGLVMIGFTPFVIAATYFQMKILSGQVSDDKKSQEEASRVSTTVELPVLNLNIAVEAITCIRTVASLHQENTFLTNYTKALETRFEKSKIKAHMRGITFGVAQSLGNFSYAVALFYGCRLIVDQELTYGDLFKLALEKRVPKHSYLGPQWLDKQSVTFAPDYQKGRLAAVHIFKLLDRLPKICVNQSTGDMPDVCDGNVRFEDLEFTYPTRPNVKILNGLSFDVGKGQTVADHPRSPTPFSYAHAAAPSPDRILRIMDNKNIVNLNIPWLRRKLGIVSQEPVLFGYSIADNIAYGDNSRTVSLNEVIRASERANIHSFIKSLPMGYDTPVGDKGTQLSGGQKQRIAIARALVRDPQILLLDEATSALDSESEKVVQQALDEAREGRTCIVIAHRLSTIQNADKIVVVSKGVVVEEGRHQELIAKRGAYYDLYNVQNLMH</sequence>
<evidence type="ECO:0000256" key="5">
    <source>
        <dbReference type="ARBA" id="ARBA00022692"/>
    </source>
</evidence>
<reference evidence="17" key="1">
    <citation type="submission" date="2020-11" db="EMBL/GenBank/DDBJ databases">
        <authorList>
            <person name="Tran Van P."/>
        </authorList>
    </citation>
    <scope>NUCLEOTIDE SEQUENCE</scope>
</reference>
<keyword evidence="8" id="KW-0067">ATP-binding</keyword>
<dbReference type="SUPFAM" id="SSF90123">
    <property type="entry name" value="ABC transporter transmembrane region"/>
    <property type="match status" value="1"/>
</dbReference>
<dbReference type="CDD" id="cd18578">
    <property type="entry name" value="ABC_6TM_Pgp_ABCB1_D2_like"/>
    <property type="match status" value="1"/>
</dbReference>
<evidence type="ECO:0000313" key="17">
    <source>
        <dbReference type="EMBL" id="CAD7651232.1"/>
    </source>
</evidence>
<comment type="similarity">
    <text evidence="2">Belongs to the ABC transporter superfamily. ABCB family. Multidrug resistance exporter (TC 3.A.1.201) subfamily.</text>
</comment>
<evidence type="ECO:0000256" key="10">
    <source>
        <dbReference type="ARBA" id="ARBA00022989"/>
    </source>
</evidence>
<dbReference type="GO" id="GO:0016324">
    <property type="term" value="C:apical plasma membrane"/>
    <property type="evidence" value="ECO:0007669"/>
    <property type="project" value="TreeGrafter"/>
</dbReference>
<dbReference type="GO" id="GO:0016887">
    <property type="term" value="F:ATP hydrolysis activity"/>
    <property type="evidence" value="ECO:0007669"/>
    <property type="project" value="InterPro"/>
</dbReference>
<dbReference type="EC" id="7.6.2.2" evidence="3"/>
<dbReference type="PROSITE" id="PS50893">
    <property type="entry name" value="ABC_TRANSPORTER_2"/>
    <property type="match status" value="1"/>
</dbReference>
<dbReference type="InterPro" id="IPR027417">
    <property type="entry name" value="P-loop_NTPase"/>
</dbReference>
<feature type="transmembrane region" description="Helical" evidence="14">
    <location>
        <begin position="37"/>
        <end position="64"/>
    </location>
</feature>
<evidence type="ECO:0000256" key="1">
    <source>
        <dbReference type="ARBA" id="ARBA00004141"/>
    </source>
</evidence>
<evidence type="ECO:0000259" key="16">
    <source>
        <dbReference type="PROSITE" id="PS50929"/>
    </source>
</evidence>
<dbReference type="InterPro" id="IPR011527">
    <property type="entry name" value="ABC1_TM_dom"/>
</dbReference>
<dbReference type="PROSITE" id="PS50929">
    <property type="entry name" value="ABC_TM1F"/>
    <property type="match status" value="1"/>
</dbReference>
<dbReference type="OrthoDB" id="6500128at2759"/>
<keyword evidence="9" id="KW-1278">Translocase</keyword>
<dbReference type="SUPFAM" id="SSF52540">
    <property type="entry name" value="P-loop containing nucleoside triphosphate hydrolases"/>
    <property type="match status" value="1"/>
</dbReference>
<evidence type="ECO:0000256" key="4">
    <source>
        <dbReference type="ARBA" id="ARBA00022448"/>
    </source>
</evidence>
<evidence type="ECO:0000256" key="9">
    <source>
        <dbReference type="ARBA" id="ARBA00022967"/>
    </source>
</evidence>
<evidence type="ECO:0000256" key="6">
    <source>
        <dbReference type="ARBA" id="ARBA00022737"/>
    </source>
</evidence>
<dbReference type="Gene3D" id="1.20.1560.10">
    <property type="entry name" value="ABC transporter type 1, transmembrane domain"/>
    <property type="match status" value="1"/>
</dbReference>